<evidence type="ECO:0000256" key="5">
    <source>
        <dbReference type="ARBA" id="ARBA00023242"/>
    </source>
</evidence>
<name>A0AAD3SG59_NEPGR</name>
<comment type="subcellular location">
    <subcellularLocation>
        <location evidence="1 6">Nucleus</location>
    </subcellularLocation>
</comment>
<evidence type="ECO:0000256" key="4">
    <source>
        <dbReference type="ARBA" id="ARBA00023163"/>
    </source>
</evidence>
<keyword evidence="5 6" id="KW-0539">Nucleus</keyword>
<evidence type="ECO:0000256" key="6">
    <source>
        <dbReference type="RuleBase" id="RU361124"/>
    </source>
</evidence>
<evidence type="ECO:0000313" key="9">
    <source>
        <dbReference type="Proteomes" id="UP001279734"/>
    </source>
</evidence>
<keyword evidence="4 6" id="KW-0804">Transcription</keyword>
<dbReference type="GO" id="GO:0035267">
    <property type="term" value="C:NuA4 histone acetyltransferase complex"/>
    <property type="evidence" value="ECO:0007669"/>
    <property type="project" value="InterPro"/>
</dbReference>
<accession>A0AAD3SG59</accession>
<feature type="domain" description="Tudor" evidence="7">
    <location>
        <begin position="368"/>
        <end position="426"/>
    </location>
</feature>
<comment type="similarity">
    <text evidence="2 6">Belongs to the enhancer of polycomb family.</text>
</comment>
<evidence type="ECO:0000259" key="7">
    <source>
        <dbReference type="SMART" id="SM00333"/>
    </source>
</evidence>
<evidence type="ECO:0000256" key="3">
    <source>
        <dbReference type="ARBA" id="ARBA00023015"/>
    </source>
</evidence>
<protein>
    <recommendedName>
        <fullName evidence="6">Enhancer of polycomb-like protein</fullName>
    </recommendedName>
</protein>
<comment type="caution">
    <text evidence="8">The sequence shown here is derived from an EMBL/GenBank/DDBJ whole genome shotgun (WGS) entry which is preliminary data.</text>
</comment>
<dbReference type="GO" id="GO:0006357">
    <property type="term" value="P:regulation of transcription by RNA polymerase II"/>
    <property type="evidence" value="ECO:0007669"/>
    <property type="project" value="InterPro"/>
</dbReference>
<gene>
    <name evidence="8" type="ORF">Nepgr_012661</name>
</gene>
<evidence type="ECO:0000256" key="1">
    <source>
        <dbReference type="ARBA" id="ARBA00004123"/>
    </source>
</evidence>
<evidence type="ECO:0000313" key="8">
    <source>
        <dbReference type="EMBL" id="GMH10820.1"/>
    </source>
</evidence>
<dbReference type="Proteomes" id="UP001279734">
    <property type="component" value="Unassembled WGS sequence"/>
</dbReference>
<dbReference type="Gene3D" id="2.30.30.140">
    <property type="match status" value="1"/>
</dbReference>
<reference evidence="8" key="1">
    <citation type="submission" date="2023-05" db="EMBL/GenBank/DDBJ databases">
        <title>Nepenthes gracilis genome sequencing.</title>
        <authorList>
            <person name="Fukushima K."/>
        </authorList>
    </citation>
    <scope>NUCLEOTIDE SEQUENCE</scope>
    <source>
        <strain evidence="8">SING2019-196</strain>
    </source>
</reference>
<dbReference type="EMBL" id="BSYO01000010">
    <property type="protein sequence ID" value="GMH10820.1"/>
    <property type="molecule type" value="Genomic_DNA"/>
</dbReference>
<dbReference type="InterPro" id="IPR002999">
    <property type="entry name" value="Tudor"/>
</dbReference>
<keyword evidence="3 6" id="KW-0805">Transcription regulation</keyword>
<dbReference type="CDD" id="cd20404">
    <property type="entry name" value="Tudor_Agenet_AtEML-like"/>
    <property type="match status" value="1"/>
</dbReference>
<dbReference type="InterPro" id="IPR024943">
    <property type="entry name" value="Enhancer_polycomb"/>
</dbReference>
<dbReference type="SMART" id="SM00333">
    <property type="entry name" value="TUDOR"/>
    <property type="match status" value="1"/>
</dbReference>
<dbReference type="PANTHER" id="PTHR14898">
    <property type="entry name" value="ENHANCER OF POLYCOMB"/>
    <property type="match status" value="1"/>
</dbReference>
<sequence length="1646" mass="185849">MLMEHCTGDSHGIEVVKKSRSLDLHNLYGKKPMVSVDKTSILKSNCGPQDETSAKKKGKKEVLLSRLSYDKKSRKSLEELCYGGLSHLESGTSQKRSNCGLGGVSLNLNNKIIRVPKRPRDLVRRKKFDVLHGLEQEAASDSKGSFEPAAKSVGPVKLNIGEKSVRYTGDSNRKYTQNSECNGTSSGGMCKKVKHNKSIGGHKENRSNGFKSLQLLKEEDAHSCVYNIALPLKKARRNHKKRKDIGLGIHDTSEAVKTVFPKTVRICGDLKEDVEDNLEANATRMFSSRFDPTCAGFCSVSSSCKTFSANGLSFLVSTSRDLTSPLLNSETVSDTATRVLRPRDHCKRKRFLRMRRHFYEVSARDVDAYWLLNRRIKVFWPLDQSWYIGHVIGYDLEKNLHHIKYDDRDEEWIDLQNERFKLLVFPSEVPSKLTSKKSLRGDQHAEKAKLCGAVENDDHASGFMDSEPIISWIAKKQKTSKQSAKLQPSVSGGTHGITWCLNARSAERETNKPVCYSALPDLSGDSGRTRTSVIEKSNCHDVKETPIVYFRRRFRRNDQGVGDVPDCRLGHLPKENILWLLLDPDEFLQCADYSGLLKLTVLVDTLRLFRFELPAVPSYSFAVENLLLFHDLLLLNHGTMMIVWPIIHLEMFFVDNIVGLRYMLFEGCLRQAVAFVFLVLSVFHQSNEPWKHGGLHLPITSIWFRFSCLQNPRKQFMFAFCNFCETGDSKWLHLDHKLRRNCLLFKHLPASECTYGNIKALVSGSRLLPFLGVPSSRTDLEKIFMDCIRSLSERQPAQSAYSKLSPLTSNNDEKSAGLPPFALSFTATPTFFLALQIKLLVERGIPFVNFKDHDSLSLPEYPKNNGCLVGIDCSIVEGDSSRIQSLGRNLGVFSRDLLGFAQLLCLNSDLGNDGVNPCHDGGGMVTKLSHNTQDLEENDVGRMVQLERKEGSETEPKLCFPLEQDLDCTDGTFSVETKTGYCPLNGLTVEVPPFDPAERTAACGTPNDPHSSEVAWNLTDGVSCSPNSTAPRYMWHQNRIGSASSSLLGNMSRVGPDLKLDFIHSGFHSGPKKPRTQVSYSLPLGAHDFGLRNRGQHAKRFPRKLIRTASGKRSLDTSRSCQRNMELESCDANVLVTIGDRGWRECDAKIVLELFDHNEWRLAVKISGTTHHSYKAHQFFQPGSTNRYTHAMMWKGGQDWAVEFPDRTQWSLFKEMYEECYNRNMRAALVKNIPIPGVHLIEESDENAVEVPFVRPSSKYFQQVQTDVDMAMDASLVLYDMDSDDELWISKTILSDDNQSGFGQISDEMFERTMDMLEKAAYAKQRDHFTSDELEELKVGVEPVEVVKIIYEHWQEKRQKKGMPLIRHLQPPLWEKYQQQVSDWELAMNKSNIPLPNGCHDKAALVEKPPMFAFCLKPRGIEVPNKGSKQRMQKKFPVSGHNYLIAGDLDPFHSLGRRLNGYPLGDDKHFYGSLNCGSCSTSPLLQASTRLFSPRDEGAMGYFSLNSGTSERNYYPKLYQKKSKKIGTILHLNDGQMFSYNQRTMRGSNGVHGSNISPFECSSSMHYEPEWSSRHRIEQLDASDLDEFRLRDASDAARHAINMAKLKREKAQRLLYKADLAIHKAVVALTTAEAIKAALKEPNNDV</sequence>
<evidence type="ECO:0000256" key="2">
    <source>
        <dbReference type="ARBA" id="ARBA00008035"/>
    </source>
</evidence>
<dbReference type="Pfam" id="PF10513">
    <property type="entry name" value="EPL1"/>
    <property type="match status" value="1"/>
</dbReference>
<dbReference type="GO" id="GO:0005634">
    <property type="term" value="C:nucleus"/>
    <property type="evidence" value="ECO:0007669"/>
    <property type="project" value="UniProtKB-SubCell"/>
</dbReference>
<dbReference type="InterPro" id="IPR019542">
    <property type="entry name" value="Enhancer_polycomb-like_N"/>
</dbReference>
<keyword evidence="9" id="KW-1185">Reference proteome</keyword>
<proteinExistence type="inferred from homology"/>
<organism evidence="8 9">
    <name type="scientific">Nepenthes gracilis</name>
    <name type="common">Slender pitcher plant</name>
    <dbReference type="NCBI Taxonomy" id="150966"/>
    <lineage>
        <taxon>Eukaryota</taxon>
        <taxon>Viridiplantae</taxon>
        <taxon>Streptophyta</taxon>
        <taxon>Embryophyta</taxon>
        <taxon>Tracheophyta</taxon>
        <taxon>Spermatophyta</taxon>
        <taxon>Magnoliopsida</taxon>
        <taxon>eudicotyledons</taxon>
        <taxon>Gunneridae</taxon>
        <taxon>Pentapetalae</taxon>
        <taxon>Caryophyllales</taxon>
        <taxon>Nepenthaceae</taxon>
        <taxon>Nepenthes</taxon>
    </lineage>
</organism>